<keyword evidence="4" id="KW-0067">ATP-binding</keyword>
<dbReference type="GO" id="GO:0043139">
    <property type="term" value="F:5'-3' DNA helicase activity"/>
    <property type="evidence" value="ECO:0007669"/>
    <property type="project" value="TreeGrafter"/>
</dbReference>
<gene>
    <name evidence="7" type="ORF">B9Z55_028859</name>
</gene>
<dbReference type="Pfam" id="PF13245">
    <property type="entry name" value="AAA_19"/>
    <property type="match status" value="1"/>
</dbReference>
<dbReference type="GO" id="GO:0016787">
    <property type="term" value="F:hydrolase activity"/>
    <property type="evidence" value="ECO:0007669"/>
    <property type="project" value="UniProtKB-KW"/>
</dbReference>
<dbReference type="Proteomes" id="UP000230233">
    <property type="component" value="Unassembled WGS sequence"/>
</dbReference>
<dbReference type="PANTHER" id="PTHR43788:SF16">
    <property type="entry name" value="HELICASE WITH ZINC FINGER 2"/>
    <property type="match status" value="1"/>
</dbReference>
<keyword evidence="8" id="KW-1185">Reference proteome</keyword>
<proteinExistence type="predicted"/>
<feature type="compositionally biased region" description="Polar residues" evidence="5">
    <location>
        <begin position="17"/>
        <end position="56"/>
    </location>
</feature>
<dbReference type="CDD" id="cd18808">
    <property type="entry name" value="SF1_C_Upf1"/>
    <property type="match status" value="1"/>
</dbReference>
<keyword evidence="1" id="KW-0547">Nucleotide-binding</keyword>
<feature type="compositionally biased region" description="Polar residues" evidence="5">
    <location>
        <begin position="100"/>
        <end position="111"/>
    </location>
</feature>
<evidence type="ECO:0000256" key="2">
    <source>
        <dbReference type="ARBA" id="ARBA00022801"/>
    </source>
</evidence>
<comment type="caution">
    <text evidence="7">The sequence shown here is derived from an EMBL/GenBank/DDBJ whole genome shotgun (WGS) entry which is preliminary data.</text>
</comment>
<feature type="compositionally biased region" description="Basic and acidic residues" evidence="5">
    <location>
        <begin position="249"/>
        <end position="261"/>
    </location>
</feature>
<evidence type="ECO:0000256" key="3">
    <source>
        <dbReference type="ARBA" id="ARBA00022806"/>
    </source>
</evidence>
<dbReference type="Gene3D" id="3.40.50.300">
    <property type="entry name" value="P-loop containing nucleotide triphosphate hydrolases"/>
    <property type="match status" value="2"/>
</dbReference>
<feature type="compositionally biased region" description="Acidic residues" evidence="5">
    <location>
        <begin position="231"/>
        <end position="240"/>
    </location>
</feature>
<organism evidence="7 8">
    <name type="scientific">Caenorhabditis nigoni</name>
    <dbReference type="NCBI Taxonomy" id="1611254"/>
    <lineage>
        <taxon>Eukaryota</taxon>
        <taxon>Metazoa</taxon>
        <taxon>Ecdysozoa</taxon>
        <taxon>Nematoda</taxon>
        <taxon>Chromadorea</taxon>
        <taxon>Rhabditida</taxon>
        <taxon>Rhabditina</taxon>
        <taxon>Rhabditomorpha</taxon>
        <taxon>Rhabditoidea</taxon>
        <taxon>Rhabditidae</taxon>
        <taxon>Peloderinae</taxon>
        <taxon>Caenorhabditis</taxon>
    </lineage>
</organism>
<feature type="domain" description="DNA2/NAM7 helicase-like C-terminal" evidence="6">
    <location>
        <begin position="1084"/>
        <end position="1251"/>
    </location>
</feature>
<dbReference type="EMBL" id="PDUG01000043">
    <property type="protein sequence ID" value="PIC11781.1"/>
    <property type="molecule type" value="Genomic_DNA"/>
</dbReference>
<dbReference type="GO" id="GO:0005524">
    <property type="term" value="F:ATP binding"/>
    <property type="evidence" value="ECO:0007669"/>
    <property type="project" value="UniProtKB-KW"/>
</dbReference>
<feature type="compositionally biased region" description="Low complexity" evidence="5">
    <location>
        <begin position="57"/>
        <end position="70"/>
    </location>
</feature>
<dbReference type="STRING" id="1611254.A0A2G5SA58"/>
<keyword evidence="2" id="KW-0378">Hydrolase</keyword>
<feature type="compositionally biased region" description="Acidic residues" evidence="5">
    <location>
        <begin position="262"/>
        <end position="276"/>
    </location>
</feature>
<feature type="region of interest" description="Disordered" evidence="5">
    <location>
        <begin position="1277"/>
        <end position="1321"/>
    </location>
</feature>
<evidence type="ECO:0000313" key="8">
    <source>
        <dbReference type="Proteomes" id="UP000230233"/>
    </source>
</evidence>
<dbReference type="SUPFAM" id="SSF52540">
    <property type="entry name" value="P-loop containing nucleoside triphosphate hydrolases"/>
    <property type="match status" value="1"/>
</dbReference>
<feature type="compositionally biased region" description="Polar residues" evidence="5">
    <location>
        <begin position="131"/>
        <end position="152"/>
    </location>
</feature>
<name>A0A2G5SA58_9PELO</name>
<dbReference type="InterPro" id="IPR027417">
    <property type="entry name" value="P-loop_NTPase"/>
</dbReference>
<accession>A0A2G5SA58</accession>
<feature type="compositionally biased region" description="Basic residues" evidence="5">
    <location>
        <begin position="1299"/>
        <end position="1315"/>
    </location>
</feature>
<feature type="region of interest" description="Disordered" evidence="5">
    <location>
        <begin position="453"/>
        <end position="472"/>
    </location>
</feature>
<sequence>MDPDPPPKGVVMGPGSTLVTGGSRKTASSTSGNPTAPTTTSPCLETLSTSQKSSEISGLPESSNSNSDSRLSTEHSKVSDVTSPSVSSSDSVTVSSRTSEATMETESSADLSSRGESSGRETEEGESSTTVSPNEPPTLSSEVTTESKSSPRVITPRKREGEDGSRQGGSRKTAHSTRSSPSSSPPRKIPVAETSGHNDITDNSRMEVSEPSTGGNSPDEFQDGINAFAELDQDPYDPDDNNLGVENPDEGKQEAWAKLMEEHEETPEEAQEEAEEPQAVPPRLEEEFQELDIFERARARREIPVEQTQHPMAPMFDKQTIEWPKDPVERAIAHERIDDVGEFRDRTKHNLVGRIQGDRRWKPTGKERKTVTEPRNHHSVLYMVIEKGGGVVILTPMHLEVVAGDRPDLNFVQLSDLTFDTASKMMMDVESIAIGDIFYVEDLVPKRKALKVQHKHPRVEAPGPSKKSQSYPTELMTSWDHVTDHKYHNFWFVEKACQLRRNLEFDMRTMVVDTRVSKRDRRDKNPRFIVDRQFDVAELSIPLKDGVDISKTFYSDVLVPPTQPGQFIPSINLDTEGRNREAAEMVKHHNRFWNIPVRILSMRPMTKQEEARHDQAPMFFTRHHAPSREDYENLADVVKMGTYGAAAMQSANFDRRIYSGRIAEVQPFKKNLILVLSLENPPSESVAIKYWKKGTAVVLRYNVSYEVSCTVLSAMIEEDNSFVVKVRPLQAISAPRKPQEEDRVTIQHRKQDQRDHVARQIGKLEPPRISEQNIAMKALAAIHGGNRAPDLSLGNIAEYTVISKHDEVFRSTSEQATVLAVFQSKGWTLVVLACGPGAGKTSTIVTSYIVHAREATPKTFTIFTASTNAAVVQLAESLEKWDEEGTISAVRLISPRNWNNVEDRHRTIYDLPKRWSDTFLKYYNDHHKDWKYEPFMLSLVRHLVRRRFLSVKDVTDRRLREPLVQAMNAKKNKAPPLMSIPEIYFEIEKPTLLIGTIDSVRATFNKEEFLHQQRDKVETVVVDECSQFPRSTFTAGVFAFPAARYLLVGDPHQLPPFAETGFPERLNLWQNGPILSEIIDGQLAPVITLSTIYRCPRYIVDLLNELFYNYTLKAKRPAGERSEVFEKLGWDASVPMASIHTNSVGLRVDTSWTNLVEVLAIKHVVELILQEFPEKSIGVVSYYRDQSTVLSHTLPASVHCGTIDSTQGTEYDVVLISTARTDVFSDIPFLQDKNRTDVALSRAKEAVIVFTKVPMAMKSTMWSKILNATEDNDFEYTEGSIQKREVQEENDAGQENKSRKANSTKTKKPRQKKTKKAEQQH</sequence>
<feature type="region of interest" description="Disordered" evidence="5">
    <location>
        <begin position="1"/>
        <end position="281"/>
    </location>
</feature>
<reference evidence="8" key="1">
    <citation type="submission" date="2017-10" db="EMBL/GenBank/DDBJ databases">
        <title>Rapid genome shrinkage in a self-fertile nematode reveals novel sperm competition proteins.</title>
        <authorList>
            <person name="Yin D."/>
            <person name="Schwarz E.M."/>
            <person name="Thomas C.G."/>
            <person name="Felde R.L."/>
            <person name="Korf I.F."/>
            <person name="Cutter A.D."/>
            <person name="Schartner C.M."/>
            <person name="Ralston E.J."/>
            <person name="Meyer B.J."/>
            <person name="Haag E.S."/>
        </authorList>
    </citation>
    <scope>NUCLEOTIDE SEQUENCE [LARGE SCALE GENOMIC DNA]</scope>
    <source>
        <strain evidence="8">JU1422</strain>
    </source>
</reference>
<evidence type="ECO:0000256" key="5">
    <source>
        <dbReference type="SAM" id="MobiDB-lite"/>
    </source>
</evidence>
<dbReference type="InterPro" id="IPR047187">
    <property type="entry name" value="SF1_C_Upf1"/>
</dbReference>
<dbReference type="InterPro" id="IPR050534">
    <property type="entry name" value="Coronavir_polyprotein_1ab"/>
</dbReference>
<evidence type="ECO:0000313" key="7">
    <source>
        <dbReference type="EMBL" id="PIC11781.1"/>
    </source>
</evidence>
<dbReference type="InterPro" id="IPR041679">
    <property type="entry name" value="DNA2/NAM7-like_C"/>
</dbReference>
<evidence type="ECO:0000256" key="4">
    <source>
        <dbReference type="ARBA" id="ARBA00022840"/>
    </source>
</evidence>
<evidence type="ECO:0000259" key="6">
    <source>
        <dbReference type="Pfam" id="PF13087"/>
    </source>
</evidence>
<feature type="compositionally biased region" description="Basic and acidic residues" evidence="5">
    <location>
        <begin position="199"/>
        <end position="208"/>
    </location>
</feature>
<evidence type="ECO:0000256" key="1">
    <source>
        <dbReference type="ARBA" id="ARBA00022741"/>
    </source>
</evidence>
<dbReference type="OrthoDB" id="5851052at2759"/>
<keyword evidence="3" id="KW-0347">Helicase</keyword>
<dbReference type="PANTHER" id="PTHR43788">
    <property type="entry name" value="DNA2/NAM7 HELICASE FAMILY MEMBER"/>
    <property type="match status" value="1"/>
</dbReference>
<feature type="compositionally biased region" description="Low complexity" evidence="5">
    <location>
        <begin position="79"/>
        <end position="99"/>
    </location>
</feature>
<protein>
    <recommendedName>
        <fullName evidence="6">DNA2/NAM7 helicase-like C-terminal domain-containing protein</fullName>
    </recommendedName>
</protein>
<dbReference type="Pfam" id="PF13087">
    <property type="entry name" value="AAA_12"/>
    <property type="match status" value="1"/>
</dbReference>